<dbReference type="STRING" id="1182543.W9X8A4"/>
<dbReference type="RefSeq" id="XP_007743108.1">
    <property type="nucleotide sequence ID" value="XM_007744918.1"/>
</dbReference>
<dbReference type="PANTHER" id="PTHR37534:SF11">
    <property type="entry name" value="ZN(II)2CYS6 TRANSCRIPTION FACTOR (EUROFUNG)"/>
    <property type="match status" value="1"/>
</dbReference>
<dbReference type="GO" id="GO:0045944">
    <property type="term" value="P:positive regulation of transcription by RNA polymerase II"/>
    <property type="evidence" value="ECO:0007669"/>
    <property type="project" value="TreeGrafter"/>
</dbReference>
<evidence type="ECO:0000256" key="1">
    <source>
        <dbReference type="ARBA" id="ARBA00004123"/>
    </source>
</evidence>
<keyword evidence="4" id="KW-1185">Reference proteome</keyword>
<evidence type="ECO:0008006" key="5">
    <source>
        <dbReference type="Google" id="ProtNLM"/>
    </source>
</evidence>
<dbReference type="GeneID" id="19189035"/>
<comment type="caution">
    <text evidence="3">The sequence shown here is derived from an EMBL/GenBank/DDBJ whole genome shotgun (WGS) entry which is preliminary data.</text>
</comment>
<dbReference type="Pfam" id="PF11951">
    <property type="entry name" value="Fungal_trans_2"/>
    <property type="match status" value="1"/>
</dbReference>
<name>W9X8A4_9EURO</name>
<proteinExistence type="predicted"/>
<dbReference type="GO" id="GO:0000976">
    <property type="term" value="F:transcription cis-regulatory region binding"/>
    <property type="evidence" value="ECO:0007669"/>
    <property type="project" value="TreeGrafter"/>
</dbReference>
<dbReference type="Proteomes" id="UP000019471">
    <property type="component" value="Unassembled WGS sequence"/>
</dbReference>
<gene>
    <name evidence="3" type="ORF">A1O5_04311</name>
</gene>
<reference evidence="3 4" key="1">
    <citation type="submission" date="2013-03" db="EMBL/GenBank/DDBJ databases">
        <title>The Genome Sequence of Cladophialophora psammophila CBS 110553.</title>
        <authorList>
            <consortium name="The Broad Institute Genomics Platform"/>
            <person name="Cuomo C."/>
            <person name="de Hoog S."/>
            <person name="Gorbushina A."/>
            <person name="Walker B."/>
            <person name="Young S.K."/>
            <person name="Zeng Q."/>
            <person name="Gargeya S."/>
            <person name="Fitzgerald M."/>
            <person name="Haas B."/>
            <person name="Abouelleil A."/>
            <person name="Allen A.W."/>
            <person name="Alvarado L."/>
            <person name="Arachchi H.M."/>
            <person name="Berlin A.M."/>
            <person name="Chapman S.B."/>
            <person name="Gainer-Dewar J."/>
            <person name="Goldberg J."/>
            <person name="Griggs A."/>
            <person name="Gujja S."/>
            <person name="Hansen M."/>
            <person name="Howarth C."/>
            <person name="Imamovic A."/>
            <person name="Ireland A."/>
            <person name="Larimer J."/>
            <person name="McCowan C."/>
            <person name="Murphy C."/>
            <person name="Pearson M."/>
            <person name="Poon T.W."/>
            <person name="Priest M."/>
            <person name="Roberts A."/>
            <person name="Saif S."/>
            <person name="Shea T."/>
            <person name="Sisk P."/>
            <person name="Sykes S."/>
            <person name="Wortman J."/>
            <person name="Nusbaum C."/>
            <person name="Birren B."/>
        </authorList>
    </citation>
    <scope>NUCLEOTIDE SEQUENCE [LARGE SCALE GENOMIC DNA]</scope>
    <source>
        <strain evidence="3 4">CBS 110553</strain>
    </source>
</reference>
<dbReference type="PANTHER" id="PTHR37534">
    <property type="entry name" value="TRANSCRIPTIONAL ACTIVATOR PROTEIN UGA3"/>
    <property type="match status" value="1"/>
</dbReference>
<dbReference type="GO" id="GO:0005634">
    <property type="term" value="C:nucleus"/>
    <property type="evidence" value="ECO:0007669"/>
    <property type="project" value="UniProtKB-SubCell"/>
</dbReference>
<protein>
    <recommendedName>
        <fullName evidence="5">Transcription factor domain-containing protein</fullName>
    </recommendedName>
</protein>
<accession>W9X8A4</accession>
<dbReference type="eggNOG" id="ENOG502SIJF">
    <property type="taxonomic scope" value="Eukaryota"/>
</dbReference>
<dbReference type="HOGENOM" id="CLU_014597_2_1_1"/>
<evidence type="ECO:0000313" key="3">
    <source>
        <dbReference type="EMBL" id="EXJ73161.1"/>
    </source>
</evidence>
<evidence type="ECO:0000313" key="4">
    <source>
        <dbReference type="Proteomes" id="UP000019471"/>
    </source>
</evidence>
<comment type="subcellular location">
    <subcellularLocation>
        <location evidence="1">Nucleus</location>
    </subcellularLocation>
</comment>
<evidence type="ECO:0000256" key="2">
    <source>
        <dbReference type="ARBA" id="ARBA00023242"/>
    </source>
</evidence>
<organism evidence="3 4">
    <name type="scientific">Cladophialophora psammophila CBS 110553</name>
    <dbReference type="NCBI Taxonomy" id="1182543"/>
    <lineage>
        <taxon>Eukaryota</taxon>
        <taxon>Fungi</taxon>
        <taxon>Dikarya</taxon>
        <taxon>Ascomycota</taxon>
        <taxon>Pezizomycotina</taxon>
        <taxon>Eurotiomycetes</taxon>
        <taxon>Chaetothyriomycetidae</taxon>
        <taxon>Chaetothyriales</taxon>
        <taxon>Herpotrichiellaceae</taxon>
        <taxon>Cladophialophora</taxon>
    </lineage>
</organism>
<dbReference type="InterPro" id="IPR021858">
    <property type="entry name" value="Fun_TF"/>
</dbReference>
<dbReference type="AlphaFoldDB" id="W9X8A4"/>
<keyword evidence="2" id="KW-0539">Nucleus</keyword>
<dbReference type="GO" id="GO:0003700">
    <property type="term" value="F:DNA-binding transcription factor activity"/>
    <property type="evidence" value="ECO:0007669"/>
    <property type="project" value="TreeGrafter"/>
</dbReference>
<dbReference type="OrthoDB" id="4835445at2759"/>
<sequence length="508" mass="57147">MNLQSGHGNPSFDLRTDPADYDVMPAPRSAEETGKTLNPAALRSNDLVTASVYRRSLSTFQDSTLLVNCYTRILSRVLSIYDGRFSPFRAAVMSTWRRSPLLFSVFRYFVGIYRSSLDADCRLGVAVNQARIDVLGQLSSNLLPTSTSVPIRKTEVLFVVCMFGLSSSWYDLNDLGLEHYDAATALLAELHLQAPNVPPRAAQFFVEFLVYWWMMLSFAYNPGSHKIQNPPAICPREALELRMPHPLTGVSSESQLLLGMVGRLVLSQRRMALQQPVTTAGVLPCTLSDNVQPRELESQLISLELPRPNMVLDPEDPHTSVYDLINIAQAYRLCGLLLLYHTYPDLLEVKMANHSSHGMRTPSARNHKTNSEFLVSLAIHVLQVLEQNSKSSGTRTIEAILLLIISGELSQNMINPSGSESELQCGICSQLPAITQCRELPDSHHQLTVMEARSIVITRFERIQAILPFSTIRHMRSLVLETWRFMDQGLDVFWVDLLIKNNWQFVMI</sequence>
<dbReference type="EMBL" id="AMGX01000005">
    <property type="protein sequence ID" value="EXJ73161.1"/>
    <property type="molecule type" value="Genomic_DNA"/>
</dbReference>